<dbReference type="Pfam" id="PF04326">
    <property type="entry name" value="SLFN_AlbA_2"/>
    <property type="match status" value="1"/>
</dbReference>
<proteinExistence type="predicted"/>
<dbReference type="PANTHER" id="PTHR30595:SF6">
    <property type="entry name" value="SCHLAFEN ALBA-2 DOMAIN-CONTAINING PROTEIN"/>
    <property type="match status" value="1"/>
</dbReference>
<dbReference type="Gene3D" id="3.30.950.30">
    <property type="entry name" value="Schlafen, AAA domain"/>
    <property type="match status" value="1"/>
</dbReference>
<dbReference type="InterPro" id="IPR007421">
    <property type="entry name" value="Schlafen_AlbA_2_dom"/>
</dbReference>
<dbReference type="AlphaFoldDB" id="A0A8J7K8L9"/>
<keyword evidence="3" id="KW-1185">Reference proteome</keyword>
<sequence length="276" mass="31303">MHRHTKPGIQKEYRGLSRRTLSLLQVSEGMNVDFKRDVSGIKSRDLVAFANTPLGGTILVGVDEYTDVEGVQRGEVVGCEVDDNARLVIVNKATDCFPTVELGIFVENIARKPILRIEIPPGHYKPYCTQRGEYCIRSDARVRALFPDELLAIFMDREGEQFISRFHDAVHQLEQQVGSIRHVLSAGMLDVSDHIHDLDDQLRRTLNRIGRLTDSNKKRSRDLLQVLKESRDSLMTLEQLILSGKANGERLDMLEEIHSNLGMLVENLDIENNEDT</sequence>
<dbReference type="InterPro" id="IPR038461">
    <property type="entry name" value="Schlafen_AlbA_2_dom_sf"/>
</dbReference>
<name>A0A8J7K8L9_9GAMM</name>
<dbReference type="EMBL" id="JADEYS010000025">
    <property type="protein sequence ID" value="MBE9399341.1"/>
    <property type="molecule type" value="Genomic_DNA"/>
</dbReference>
<dbReference type="RefSeq" id="WP_193955033.1">
    <property type="nucleotide sequence ID" value="NZ_JADEYS010000025.1"/>
</dbReference>
<gene>
    <name evidence="2" type="ORF">IOQ59_18930</name>
</gene>
<accession>A0A8J7K8L9</accession>
<feature type="domain" description="Schlafen AlbA-2" evidence="1">
    <location>
        <begin position="28"/>
        <end position="144"/>
    </location>
</feature>
<reference evidence="2" key="1">
    <citation type="submission" date="2020-10" db="EMBL/GenBank/DDBJ databases">
        <title>Bacterium isolated from coastal waters sediment.</title>
        <authorList>
            <person name="Chen R.-J."/>
            <person name="Lu D.-C."/>
            <person name="Zhu K.-L."/>
            <person name="Du Z.-J."/>
        </authorList>
    </citation>
    <scope>NUCLEOTIDE SEQUENCE</scope>
    <source>
        <strain evidence="2">N1Y112</strain>
    </source>
</reference>
<dbReference type="Proteomes" id="UP000640333">
    <property type="component" value="Unassembled WGS sequence"/>
</dbReference>
<evidence type="ECO:0000313" key="2">
    <source>
        <dbReference type="EMBL" id="MBE9399341.1"/>
    </source>
</evidence>
<dbReference type="PANTHER" id="PTHR30595">
    <property type="entry name" value="GLPR-RELATED TRANSCRIPTIONAL REPRESSOR"/>
    <property type="match status" value="1"/>
</dbReference>
<protein>
    <submittedName>
        <fullName evidence="2">Putative DNA binding domain-containing protein</fullName>
    </submittedName>
</protein>
<evidence type="ECO:0000259" key="1">
    <source>
        <dbReference type="Pfam" id="PF04326"/>
    </source>
</evidence>
<organism evidence="2 3">
    <name type="scientific">Pontibacterium sinense</name>
    <dbReference type="NCBI Taxonomy" id="2781979"/>
    <lineage>
        <taxon>Bacteria</taxon>
        <taxon>Pseudomonadati</taxon>
        <taxon>Pseudomonadota</taxon>
        <taxon>Gammaproteobacteria</taxon>
        <taxon>Oceanospirillales</taxon>
        <taxon>Oceanospirillaceae</taxon>
        <taxon>Pontibacterium</taxon>
    </lineage>
</organism>
<comment type="caution">
    <text evidence="2">The sequence shown here is derived from an EMBL/GenBank/DDBJ whole genome shotgun (WGS) entry which is preliminary data.</text>
</comment>
<evidence type="ECO:0000313" key="3">
    <source>
        <dbReference type="Proteomes" id="UP000640333"/>
    </source>
</evidence>